<gene>
    <name evidence="2" type="ORF">UFOVP1067_67</name>
    <name evidence="1" type="ORF">UFOVP662_67</name>
</gene>
<sequence>MKEYLAKLKPLVNTPIQWQAFEEMIDHNIMQHQRKLEQSTEPIDLYKAQGAIAALRHLKYLKDEINVQKTQK</sequence>
<reference evidence="2" key="1">
    <citation type="submission" date="2020-05" db="EMBL/GenBank/DDBJ databases">
        <authorList>
            <person name="Chiriac C."/>
            <person name="Salcher M."/>
            <person name="Ghai R."/>
            <person name="Kavagutti S V."/>
        </authorList>
    </citation>
    <scope>NUCLEOTIDE SEQUENCE</scope>
</reference>
<name>A0A6J5QHD0_9CAUD</name>
<organism evidence="2">
    <name type="scientific">uncultured Caudovirales phage</name>
    <dbReference type="NCBI Taxonomy" id="2100421"/>
    <lineage>
        <taxon>Viruses</taxon>
        <taxon>Duplodnaviria</taxon>
        <taxon>Heunggongvirae</taxon>
        <taxon>Uroviricota</taxon>
        <taxon>Caudoviricetes</taxon>
        <taxon>Peduoviridae</taxon>
        <taxon>Maltschvirus</taxon>
        <taxon>Maltschvirus maltsch</taxon>
    </lineage>
</organism>
<dbReference type="EMBL" id="LR796635">
    <property type="protein sequence ID" value="CAB4156504.1"/>
    <property type="molecule type" value="Genomic_DNA"/>
</dbReference>
<protein>
    <submittedName>
        <fullName evidence="2">Uncharacterized protein</fullName>
    </submittedName>
</protein>
<dbReference type="EMBL" id="LR797016">
    <property type="protein sequence ID" value="CAB4181766.1"/>
    <property type="molecule type" value="Genomic_DNA"/>
</dbReference>
<accession>A0A6J5QHD0</accession>
<evidence type="ECO:0000313" key="2">
    <source>
        <dbReference type="EMBL" id="CAB4181766.1"/>
    </source>
</evidence>
<proteinExistence type="predicted"/>
<evidence type="ECO:0000313" key="1">
    <source>
        <dbReference type="EMBL" id="CAB4156504.1"/>
    </source>
</evidence>